<feature type="domain" description="Rhodanese" evidence="3">
    <location>
        <begin position="30"/>
        <end position="96"/>
    </location>
</feature>
<keyword evidence="5" id="KW-1185">Reference proteome</keyword>
<name>A0A0Q0YTH1_9CORY</name>
<dbReference type="PANTHER" id="PTHR11364:SF27">
    <property type="entry name" value="SULFURTRANSFERASE"/>
    <property type="match status" value="1"/>
</dbReference>
<organism evidence="4 5">
    <name type="scientific">Corynebacterium lowii</name>
    <dbReference type="NCBI Taxonomy" id="1544413"/>
    <lineage>
        <taxon>Bacteria</taxon>
        <taxon>Bacillati</taxon>
        <taxon>Actinomycetota</taxon>
        <taxon>Actinomycetes</taxon>
        <taxon>Mycobacteriales</taxon>
        <taxon>Corynebacteriaceae</taxon>
        <taxon>Corynebacterium</taxon>
    </lineage>
</organism>
<dbReference type="GO" id="GO:0004792">
    <property type="term" value="F:thiosulfate-cyanide sulfurtransferase activity"/>
    <property type="evidence" value="ECO:0007669"/>
    <property type="project" value="TreeGrafter"/>
</dbReference>
<dbReference type="STRING" id="1544413.Clow_01818"/>
<evidence type="ECO:0000256" key="1">
    <source>
        <dbReference type="ARBA" id="ARBA00022679"/>
    </source>
</evidence>
<dbReference type="InterPro" id="IPR001763">
    <property type="entry name" value="Rhodanese-like_dom"/>
</dbReference>
<keyword evidence="2" id="KW-0677">Repeat</keyword>
<dbReference type="Pfam" id="PF00581">
    <property type="entry name" value="Rhodanese"/>
    <property type="match status" value="1"/>
</dbReference>
<dbReference type="PATRIC" id="fig|1544413.3.peg.1824"/>
<protein>
    <submittedName>
        <fullName evidence="4">3-mercaptopyruvate sulfurtransferase</fullName>
    </submittedName>
</protein>
<gene>
    <name evidence="4" type="ORF">Clow_01818</name>
</gene>
<evidence type="ECO:0000313" key="5">
    <source>
        <dbReference type="Proteomes" id="UP000050488"/>
    </source>
</evidence>
<sequence>MAAIIDVEHCAGLRNKAVLLYATDNPGEGIPGSIAVNLDEGVDFEALGISDDTPVIVYGELAAAVWWMAKVAGLSNVAVLDGGLAAWEGSGRASGALGEPKKRGTIKAEMAMEYVAEKAESDGYVHTVEVDETLVREFVDEQGYFADARDVLEAKAGSARALIFARGERACVGALVATVAGYGDVRVIP</sequence>
<dbReference type="EMBL" id="LKEV01000006">
    <property type="protein sequence ID" value="KQB85686.1"/>
    <property type="molecule type" value="Genomic_DNA"/>
</dbReference>
<proteinExistence type="predicted"/>
<evidence type="ECO:0000313" key="4">
    <source>
        <dbReference type="EMBL" id="KQB85686.1"/>
    </source>
</evidence>
<keyword evidence="4" id="KW-0670">Pyruvate</keyword>
<dbReference type="PANTHER" id="PTHR11364">
    <property type="entry name" value="THIOSULFATE SULFERTANSFERASE"/>
    <property type="match status" value="1"/>
</dbReference>
<dbReference type="SUPFAM" id="SSF52821">
    <property type="entry name" value="Rhodanese/Cell cycle control phosphatase"/>
    <property type="match status" value="1"/>
</dbReference>
<dbReference type="Proteomes" id="UP000050488">
    <property type="component" value="Unassembled WGS sequence"/>
</dbReference>
<accession>A0A0Q0YTH1</accession>
<evidence type="ECO:0000256" key="2">
    <source>
        <dbReference type="ARBA" id="ARBA00022737"/>
    </source>
</evidence>
<dbReference type="InterPro" id="IPR045078">
    <property type="entry name" value="TST/MPST-like"/>
</dbReference>
<dbReference type="AlphaFoldDB" id="A0A0Q0YTH1"/>
<keyword evidence="1 4" id="KW-0808">Transferase</keyword>
<dbReference type="Gene3D" id="3.40.250.10">
    <property type="entry name" value="Rhodanese-like domain"/>
    <property type="match status" value="1"/>
</dbReference>
<reference evidence="4 5" key="1">
    <citation type="submission" date="2015-10" db="EMBL/GenBank/DDBJ databases">
        <title>Corynebacteirum lowii and Corynebacterium oculi species nova, derived from human clinical disease and and emended description of Corynebacterium mastiditis.</title>
        <authorList>
            <person name="Bernard K."/>
            <person name="Pacheco A.L."/>
            <person name="Mcdougall C."/>
            <person name="Burtx T."/>
            <person name="Weibe D."/>
            <person name="Tyler S."/>
            <person name="Olson A.B."/>
            <person name="Cnockaert M."/>
            <person name="Eguchi H."/>
            <person name="Kuwahara T."/>
            <person name="Nakayama-Imaohji H."/>
            <person name="Boudewijins M."/>
            <person name="Van Hoecke F."/>
            <person name="Bernier A.-M."/>
            <person name="Vandamme P."/>
        </authorList>
    </citation>
    <scope>NUCLEOTIDE SEQUENCE [LARGE SCALE GENOMIC DNA]</scope>
    <source>
        <strain evidence="4 5">NML 130206</strain>
    </source>
</reference>
<evidence type="ECO:0000259" key="3">
    <source>
        <dbReference type="PROSITE" id="PS50206"/>
    </source>
</evidence>
<dbReference type="InterPro" id="IPR036873">
    <property type="entry name" value="Rhodanese-like_dom_sf"/>
</dbReference>
<dbReference type="RefSeq" id="WP_245625741.1">
    <property type="nucleotide sequence ID" value="NZ_JAUSQY010000001.1"/>
</dbReference>
<dbReference type="PROSITE" id="PS50206">
    <property type="entry name" value="RHODANESE_3"/>
    <property type="match status" value="1"/>
</dbReference>
<comment type="caution">
    <text evidence="4">The sequence shown here is derived from an EMBL/GenBank/DDBJ whole genome shotgun (WGS) entry which is preliminary data.</text>
</comment>